<comment type="cofactor">
    <cofactor evidence="1">
        <name>pantetheine 4'-phosphate</name>
        <dbReference type="ChEBI" id="CHEBI:47942"/>
    </cofactor>
</comment>
<dbReference type="EMBL" id="BSOW01000027">
    <property type="protein sequence ID" value="GLR89628.1"/>
    <property type="molecule type" value="Genomic_DNA"/>
</dbReference>
<dbReference type="PROSITE" id="PS00455">
    <property type="entry name" value="AMP_BINDING"/>
    <property type="match status" value="1"/>
</dbReference>
<dbReference type="InterPro" id="IPR001242">
    <property type="entry name" value="Condensation_dom"/>
</dbReference>
<dbReference type="Gene3D" id="3.30.559.30">
    <property type="entry name" value="Nonribosomal peptide synthetase, condensation domain"/>
    <property type="match status" value="2"/>
</dbReference>
<dbReference type="NCBIfam" id="TIGR01733">
    <property type="entry name" value="AA-adenyl-dom"/>
    <property type="match status" value="2"/>
</dbReference>
<evidence type="ECO:0000256" key="3">
    <source>
        <dbReference type="ARBA" id="ARBA00022553"/>
    </source>
</evidence>
<dbReference type="InterPro" id="IPR023213">
    <property type="entry name" value="CAT-like_dom_sf"/>
</dbReference>
<evidence type="ECO:0000313" key="5">
    <source>
        <dbReference type="EMBL" id="GLR89628.1"/>
    </source>
</evidence>
<protein>
    <submittedName>
        <fullName evidence="5">Plipastatin synthase subunit B</fullName>
    </submittedName>
</protein>
<evidence type="ECO:0000259" key="4">
    <source>
        <dbReference type="PROSITE" id="PS50075"/>
    </source>
</evidence>
<keyword evidence="3" id="KW-0597">Phosphoprotein</keyword>
<dbReference type="InterPro" id="IPR020806">
    <property type="entry name" value="PKS_PP-bd"/>
</dbReference>
<dbReference type="InterPro" id="IPR045851">
    <property type="entry name" value="AMP-bd_C_sf"/>
</dbReference>
<proteinExistence type="predicted"/>
<keyword evidence="6" id="KW-1185">Reference proteome</keyword>
<dbReference type="PROSITE" id="PS00012">
    <property type="entry name" value="PHOSPHOPANTETHEINE"/>
    <property type="match status" value="1"/>
</dbReference>
<dbReference type="InterPro" id="IPR010071">
    <property type="entry name" value="AA_adenyl_dom"/>
</dbReference>
<dbReference type="SMART" id="SM00823">
    <property type="entry name" value="PKS_PP"/>
    <property type="match status" value="1"/>
</dbReference>
<dbReference type="PROSITE" id="PS50075">
    <property type="entry name" value="CARRIER"/>
    <property type="match status" value="2"/>
</dbReference>
<dbReference type="Pfam" id="PF00550">
    <property type="entry name" value="PP-binding"/>
    <property type="match status" value="2"/>
</dbReference>
<reference evidence="6" key="1">
    <citation type="journal article" date="2019" name="Int. J. Syst. Evol. Microbiol.">
        <title>The Global Catalogue of Microorganisms (GCM) 10K type strain sequencing project: providing services to taxonomists for standard genome sequencing and annotation.</title>
        <authorList>
            <consortium name="The Broad Institute Genomics Platform"/>
            <consortium name="The Broad Institute Genome Sequencing Center for Infectious Disease"/>
            <person name="Wu L."/>
            <person name="Ma J."/>
        </authorList>
    </citation>
    <scope>NUCLEOTIDE SEQUENCE [LARGE SCALE GENOMIC DNA]</scope>
    <source>
        <strain evidence="6">NBRC 102520</strain>
    </source>
</reference>
<dbReference type="Proteomes" id="UP001156905">
    <property type="component" value="Unassembled WGS sequence"/>
</dbReference>
<dbReference type="PANTHER" id="PTHR45527">
    <property type="entry name" value="NONRIBOSOMAL PEPTIDE SYNTHETASE"/>
    <property type="match status" value="1"/>
</dbReference>
<organism evidence="5 6">
    <name type="scientific">Bradyrhizobium iriomotense</name>
    <dbReference type="NCBI Taxonomy" id="441950"/>
    <lineage>
        <taxon>Bacteria</taxon>
        <taxon>Pseudomonadati</taxon>
        <taxon>Pseudomonadota</taxon>
        <taxon>Alphaproteobacteria</taxon>
        <taxon>Hyphomicrobiales</taxon>
        <taxon>Nitrobacteraceae</taxon>
        <taxon>Bradyrhizobium</taxon>
    </lineage>
</organism>
<dbReference type="SUPFAM" id="SSF56801">
    <property type="entry name" value="Acetyl-CoA synthetase-like"/>
    <property type="match status" value="2"/>
</dbReference>
<comment type="caution">
    <text evidence="5">The sequence shown here is derived from an EMBL/GenBank/DDBJ whole genome shotgun (WGS) entry which is preliminary data.</text>
</comment>
<dbReference type="InterPro" id="IPR000873">
    <property type="entry name" value="AMP-dep_synth/lig_dom"/>
</dbReference>
<dbReference type="Gene3D" id="3.40.50.980">
    <property type="match status" value="2"/>
</dbReference>
<dbReference type="InterPro" id="IPR006162">
    <property type="entry name" value="Ppantetheine_attach_site"/>
</dbReference>
<feature type="domain" description="Carrier" evidence="4">
    <location>
        <begin position="1606"/>
        <end position="1680"/>
    </location>
</feature>
<dbReference type="CDD" id="cd19531">
    <property type="entry name" value="LCL_NRPS-like"/>
    <property type="match status" value="1"/>
</dbReference>
<dbReference type="InterPro" id="IPR020845">
    <property type="entry name" value="AMP-binding_CS"/>
</dbReference>
<accession>A0ABQ6B778</accession>
<dbReference type="Gene3D" id="3.30.300.30">
    <property type="match status" value="2"/>
</dbReference>
<dbReference type="InterPro" id="IPR042099">
    <property type="entry name" value="ANL_N_sf"/>
</dbReference>
<keyword evidence="2" id="KW-0596">Phosphopantetheine</keyword>
<name>A0ABQ6B778_9BRAD</name>
<dbReference type="InterPro" id="IPR009081">
    <property type="entry name" value="PP-bd_ACP"/>
</dbReference>
<dbReference type="InterPro" id="IPR025110">
    <property type="entry name" value="AMP-bd_C"/>
</dbReference>
<dbReference type="Pfam" id="PF00668">
    <property type="entry name" value="Condensation"/>
    <property type="match status" value="2"/>
</dbReference>
<dbReference type="Gene3D" id="1.10.1200.10">
    <property type="entry name" value="ACP-like"/>
    <property type="match status" value="2"/>
</dbReference>
<dbReference type="Gene3D" id="2.30.38.10">
    <property type="entry name" value="Luciferase, Domain 3"/>
    <property type="match status" value="1"/>
</dbReference>
<dbReference type="Gene3D" id="3.40.50.12780">
    <property type="entry name" value="N-terminal domain of ligase-like"/>
    <property type="match status" value="1"/>
</dbReference>
<evidence type="ECO:0000256" key="1">
    <source>
        <dbReference type="ARBA" id="ARBA00001957"/>
    </source>
</evidence>
<gene>
    <name evidence="5" type="primary">ppsB</name>
    <name evidence="5" type="ORF">GCM10007857_63420</name>
</gene>
<dbReference type="PANTHER" id="PTHR45527:SF1">
    <property type="entry name" value="FATTY ACID SYNTHASE"/>
    <property type="match status" value="1"/>
</dbReference>
<evidence type="ECO:0000313" key="6">
    <source>
        <dbReference type="Proteomes" id="UP001156905"/>
    </source>
</evidence>
<feature type="domain" description="Carrier" evidence="4">
    <location>
        <begin position="557"/>
        <end position="634"/>
    </location>
</feature>
<dbReference type="InterPro" id="IPR036736">
    <property type="entry name" value="ACP-like_sf"/>
</dbReference>
<sequence>MNGVTRMATDDRSGKNRFVECRPIDAIMAIDRIAGSDPERVALRVGAGELTYEALRSSSDALARTLREHGAQGAVVGYWGERDLDWATAVVAILKAASTYLPLDPSLPASRTSFMIEQSRCALIIGPHQLDSLSLLQANSKGATQFMPIEAALRHGQTSSVVPSSNEDGLAYILFTSGSTGQPKGAMIERAALNNHLAEKTNALALTRTDCIAQTASHCFDISLWQLLAGLCVGGCIAILDDTTLKSPASLLKAIQGYGVTVVQFVPSMLAIFIEYLQSLAAAERALDSLRIISTVGEPLTPGLARAWLALYPRVPILNHYGPTECADGVTHHLVSVPPARADLYVPIGKPISNLEVYVVDGSRLCNTGEVGELCVSGVGVAAGYVNDDVRTNEAFVSNPFSNDPPFRRLYRTGDLGRVRSDGLLECLGRRDRQVKIRGHRIELGEIEARLSAHHSVRGAVAVASVCAGVKLMARDITGVAGDTGSRRRLIAYVSAPAELAEGELRNFLAEALPTYMLPERIIHVDRIPLTRNGKVDFGALPDPTSVRPPLPTPFEEPQTGLEAQLCRIWSAVLRIENIGVNDQFISLGGDSLRAMLILGQLQTQLGVRTDFRLVLNGTIRSLAASISARFDSRPCTAPTYGKLTRSPLTRVQEHLWFLSQLDPSARNYIIQGGLRIRGAIDLAAFNRAWTDVVHSHQALSARFVDEDGPIQLFDAPQCARLELVDGSHLTAQEGEELIAELRRTELNGSFDLSQGHLFRARMIRFGSDNHLILVTAHEIIIDAWSISVLIRDLRQRYVDAAAFLPENRASFSAYALWEKQHVTPEALSNQRSYWRRQIGDDPPVLSLGTGKPRPQTTSHRGASHAVLLGSDLSNQVREFARRHRCTTSTTLLACFKLLLKMYSGQDDIIVGTPHVVRDQPGSTEIVGFFLNMLPIRTAIDVDQSFAVHALRIQDLVSDAIANSAYPFGWMVRDTRLHREAGRSPIFQVMFNMYSEAAEPLGQHEFDLTFREFDTGYVKFDLTLYAQDQNDEITLQLAYAEDIFSRDLIVRMIDNLRCLIAACVEKPLAPIKDLSCLSASDVTMLNSLEGSAQPYEVECPLVEAFDQISVSNCNQVAYFGDFGEITFGHLRERVTAIRSLLQASDVGAGDMVAILVDRSPDMAAAFLAARALQSIVVPISPDYPRHRIEHILRDTQAKLLVHANAADLGFDMPSICLLNLEECDVPAYDCERSDKSSDQGIASLIYTSSSTGKAKGVLIPESAILNRLNWMWRSFRFNSTDVMVIQKSASLVASAWEYFGGLLRGVPALILTQEQLLDPDLLLCMLVRHRVTHLFASPPLLSGLIASQERHPRPTALRLVTSSAEPMPASLPVRWRTHFPDVPLWNFYGATECASNAAIYETSDVDNGSSLVPVGRAIDNVKLYVLDAQLKRAPVGVAGELCIAGRCVSAGYWRDQDRTNRCFVPNPYDDGQYSILYRSGDIARISTGGLLEICGRSDNQIKVRGFRIELEEVETALESHPAIAKAAVVADGSEDHRRLTASVVPARDSLSSGDIVTHLRQTLPSYMIPAAFRLVDSIPVTASGKIDRARLSSVPYREVGSGPSAEPRTREEHILAAIWQDLLGAKWVGIDQNFFDIGGDSLLSVRCVTLARKAGLTLTVDQLYRTPTIRELAADGGAVTPDTFPSGSSSLPVTPAISSWNRLAGFDEHFNIGDLFFLPRGLLNIRILERALAQVMDRHEGLRLRIARTDDGLRLTIGPSVAERLVEEIDLVGMTGLEQRKAIESISARRQHMFRFDGQTPLVNVTAFRTSESGDYHLLFLLHHFVVDGIGYRLFLEAMDAAYNALASGHAVTGPENIQMLSPWLKRLEHYANSEAPAELSYWEGIDYHQFDLHIGDTSSGAASFSEVTARELHYAGLEGRLNEAACRSLWEDQAKYYLEIDKEATARLLNIAARSAHCQDFDVFLAAISGAFGRVFGSYSLWIDSLTSTRGRLFDDLDPSQIIGVISEIVPLPLALTGTEPRPDRARSIYRQRNALPRSAIGFRAMKFLNRDPAARSRIDRLPLPRIGLNYRVGLQRHFTRHFLAKDPSPLWIGKDMDEAGVNYLFWFSVGYEAGHLQIETRYNPTQVGYEVTRNLCTVLRQELLQTISEFGKSWQHLHP</sequence>
<dbReference type="SUPFAM" id="SSF47336">
    <property type="entry name" value="ACP-like"/>
    <property type="match status" value="2"/>
</dbReference>
<dbReference type="SUPFAM" id="SSF52777">
    <property type="entry name" value="CoA-dependent acyltransferases"/>
    <property type="match status" value="4"/>
</dbReference>
<dbReference type="Pfam" id="PF13193">
    <property type="entry name" value="AMP-binding_C"/>
    <property type="match status" value="2"/>
</dbReference>
<dbReference type="Gene3D" id="3.30.559.10">
    <property type="entry name" value="Chloramphenicol acetyltransferase-like domain"/>
    <property type="match status" value="2"/>
</dbReference>
<evidence type="ECO:0000256" key="2">
    <source>
        <dbReference type="ARBA" id="ARBA00022450"/>
    </source>
</evidence>
<dbReference type="Pfam" id="PF00501">
    <property type="entry name" value="AMP-binding"/>
    <property type="match status" value="2"/>
</dbReference>
<dbReference type="CDD" id="cd05930">
    <property type="entry name" value="A_NRPS"/>
    <property type="match status" value="2"/>
</dbReference>